<dbReference type="EMBL" id="QWDC01000007">
    <property type="protein sequence ID" value="RFZ89983.1"/>
    <property type="molecule type" value="Genomic_DNA"/>
</dbReference>
<keyword evidence="1" id="KW-0472">Membrane</keyword>
<keyword evidence="5" id="KW-1185">Reference proteome</keyword>
<dbReference type="Proteomes" id="UP000264217">
    <property type="component" value="Unassembled WGS sequence"/>
</dbReference>
<dbReference type="GO" id="GO:0016989">
    <property type="term" value="F:sigma factor antagonist activity"/>
    <property type="evidence" value="ECO:0007669"/>
    <property type="project" value="TreeGrafter"/>
</dbReference>
<dbReference type="Gene3D" id="2.60.120.1440">
    <property type="match status" value="1"/>
</dbReference>
<feature type="domain" description="FecR protein" evidence="2">
    <location>
        <begin position="193"/>
        <end position="288"/>
    </location>
</feature>
<dbReference type="InterPro" id="IPR012373">
    <property type="entry name" value="Ferrdict_sens_TM"/>
</dbReference>
<keyword evidence="1" id="KW-0812">Transmembrane</keyword>
<comment type="caution">
    <text evidence="4">The sequence shown here is derived from an EMBL/GenBank/DDBJ whole genome shotgun (WGS) entry which is preliminary data.</text>
</comment>
<evidence type="ECO:0000313" key="5">
    <source>
        <dbReference type="Proteomes" id="UP000264217"/>
    </source>
</evidence>
<accession>A0A372NP16</accession>
<gene>
    <name evidence="4" type="ORF">D0C36_23795</name>
</gene>
<organism evidence="4 5">
    <name type="scientific">Mucilaginibacter conchicola</name>
    <dbReference type="NCBI Taxonomy" id="2303333"/>
    <lineage>
        <taxon>Bacteria</taxon>
        <taxon>Pseudomonadati</taxon>
        <taxon>Bacteroidota</taxon>
        <taxon>Sphingobacteriia</taxon>
        <taxon>Sphingobacteriales</taxon>
        <taxon>Sphingobacteriaceae</taxon>
        <taxon>Mucilaginibacter</taxon>
    </lineage>
</organism>
<dbReference type="Pfam" id="PF04773">
    <property type="entry name" value="FecR"/>
    <property type="match status" value="1"/>
</dbReference>
<name>A0A372NP16_9SPHI</name>
<evidence type="ECO:0000259" key="3">
    <source>
        <dbReference type="Pfam" id="PF16344"/>
    </source>
</evidence>
<evidence type="ECO:0000313" key="4">
    <source>
        <dbReference type="EMBL" id="RFZ89983.1"/>
    </source>
</evidence>
<proteinExistence type="predicted"/>
<evidence type="ECO:0000256" key="1">
    <source>
        <dbReference type="SAM" id="Phobius"/>
    </source>
</evidence>
<protein>
    <submittedName>
        <fullName evidence="4">FecR family protein</fullName>
    </submittedName>
</protein>
<dbReference type="PANTHER" id="PTHR30273">
    <property type="entry name" value="PERIPLASMIC SIGNAL SENSOR AND SIGMA FACTOR ACTIVATOR FECR-RELATED"/>
    <property type="match status" value="1"/>
</dbReference>
<keyword evidence="1" id="KW-1133">Transmembrane helix</keyword>
<dbReference type="InterPro" id="IPR032508">
    <property type="entry name" value="FecR_C"/>
</dbReference>
<dbReference type="InterPro" id="IPR006860">
    <property type="entry name" value="FecR"/>
</dbReference>
<reference evidence="4 5" key="1">
    <citation type="submission" date="2018-08" db="EMBL/GenBank/DDBJ databases">
        <title>Mucilaginibacter sp. MYSH2.</title>
        <authorList>
            <person name="Seo T."/>
        </authorList>
    </citation>
    <scope>NUCLEOTIDE SEQUENCE [LARGE SCALE GENOMIC DNA]</scope>
    <source>
        <strain evidence="4 5">MYSH2</strain>
    </source>
</reference>
<evidence type="ECO:0000259" key="2">
    <source>
        <dbReference type="Pfam" id="PF04773"/>
    </source>
</evidence>
<dbReference type="Gene3D" id="3.55.50.30">
    <property type="match status" value="1"/>
</dbReference>
<dbReference type="AlphaFoldDB" id="A0A372NP16"/>
<feature type="domain" description="Protein FecR C-terminal" evidence="3">
    <location>
        <begin position="331"/>
        <end position="398"/>
    </location>
</feature>
<dbReference type="FunFam" id="2.60.120.1440:FF:000001">
    <property type="entry name" value="Putative anti-sigma factor"/>
    <property type="match status" value="1"/>
</dbReference>
<feature type="transmembrane region" description="Helical" evidence="1">
    <location>
        <begin position="88"/>
        <end position="108"/>
    </location>
</feature>
<sequence>MRFCTLNLYNQLLTFMLTREEFVQLYEKYQAGQCTPDEIVLLNNYRDEMHLLDDEFDMAADEKQQMKNRIWQRLEESRSLQPVASKSYTWLKVAAVLLVFLSAGIAFIKYQQKDAAPFIAASEQASQPHIAPGGNKAFLTMANGKTIVLTDAKNGQLGTQAGMRVSKTKDGLLVYSAATATTGTATDANAMNTVSTPRGGQYQVILADGTKVWLNSVSSLKYPVSFDGNTRTVELAGEGYFEVAKNKNKPFIVKANGNSIEVLGTHFDISAYSDDRTVTTTLLEGSVRLRKGDATAMLIPGQQGISVSGSEGFNVQEANTEQAIAWKNGLFMFSNADIRTIMKQASRWYDVDVEYLDNLKGKEFGGKISRYKDISELMHNLELTGTIHFKVEGRRVIVMQ</sequence>
<dbReference type="Pfam" id="PF16344">
    <property type="entry name" value="FecR_C"/>
    <property type="match status" value="1"/>
</dbReference>
<dbReference type="PANTHER" id="PTHR30273:SF2">
    <property type="entry name" value="PROTEIN FECR"/>
    <property type="match status" value="1"/>
</dbReference>